<name>A0ABQ7V246_SOLTU</name>
<feature type="region of interest" description="Disordered" evidence="1">
    <location>
        <begin position="125"/>
        <end position="156"/>
    </location>
</feature>
<reference evidence="2 3" key="1">
    <citation type="journal article" date="2021" name="bioRxiv">
        <title>Chromosome-scale and haplotype-resolved genome assembly of a tetraploid potato cultivar.</title>
        <authorList>
            <person name="Sun H."/>
            <person name="Jiao W.-B."/>
            <person name="Krause K."/>
            <person name="Campoy J.A."/>
            <person name="Goel M."/>
            <person name="Folz-Donahue K."/>
            <person name="Kukat C."/>
            <person name="Huettel B."/>
            <person name="Schneeberger K."/>
        </authorList>
    </citation>
    <scope>NUCLEOTIDE SEQUENCE [LARGE SCALE GENOMIC DNA]</scope>
    <source>
        <strain evidence="2">SolTubOtavaFocal</strain>
        <tissue evidence="2">Leaves</tissue>
    </source>
</reference>
<organism evidence="2 3">
    <name type="scientific">Solanum tuberosum</name>
    <name type="common">Potato</name>
    <dbReference type="NCBI Taxonomy" id="4113"/>
    <lineage>
        <taxon>Eukaryota</taxon>
        <taxon>Viridiplantae</taxon>
        <taxon>Streptophyta</taxon>
        <taxon>Embryophyta</taxon>
        <taxon>Tracheophyta</taxon>
        <taxon>Spermatophyta</taxon>
        <taxon>Magnoliopsida</taxon>
        <taxon>eudicotyledons</taxon>
        <taxon>Gunneridae</taxon>
        <taxon>Pentapetalae</taxon>
        <taxon>asterids</taxon>
        <taxon>lamiids</taxon>
        <taxon>Solanales</taxon>
        <taxon>Solanaceae</taxon>
        <taxon>Solanoideae</taxon>
        <taxon>Solaneae</taxon>
        <taxon>Solanum</taxon>
    </lineage>
</organism>
<feature type="compositionally biased region" description="Acidic residues" evidence="1">
    <location>
        <begin position="144"/>
        <end position="156"/>
    </location>
</feature>
<accession>A0ABQ7V246</accession>
<proteinExistence type="predicted"/>
<dbReference type="EMBL" id="JAIVGD010000015">
    <property type="protein sequence ID" value="KAH0758142.1"/>
    <property type="molecule type" value="Genomic_DNA"/>
</dbReference>
<protein>
    <submittedName>
        <fullName evidence="2">Uncharacterized protein</fullName>
    </submittedName>
</protein>
<sequence>MSQSPSPSKQMLDSLNEINPVALYTSSCAPSPIKMSTIPLINITEANPPTPQSPIDLNNLAPSFQPGPQLSVLSDCLIEGDHLESRYSESNILAASENIVVESLTMMREGVRNDEGTSFTEDLLGDTELVFDRTPDVGLPPSSDLEDDEEDTTPLR</sequence>
<evidence type="ECO:0000256" key="1">
    <source>
        <dbReference type="SAM" id="MobiDB-lite"/>
    </source>
</evidence>
<evidence type="ECO:0000313" key="3">
    <source>
        <dbReference type="Proteomes" id="UP000826656"/>
    </source>
</evidence>
<dbReference type="Proteomes" id="UP000826656">
    <property type="component" value="Unassembled WGS sequence"/>
</dbReference>
<evidence type="ECO:0000313" key="2">
    <source>
        <dbReference type="EMBL" id="KAH0758142.1"/>
    </source>
</evidence>
<comment type="caution">
    <text evidence="2">The sequence shown here is derived from an EMBL/GenBank/DDBJ whole genome shotgun (WGS) entry which is preliminary data.</text>
</comment>
<keyword evidence="3" id="KW-1185">Reference proteome</keyword>
<gene>
    <name evidence="2" type="ORF">KY290_021635</name>
</gene>